<evidence type="ECO:0000256" key="4">
    <source>
        <dbReference type="ARBA" id="ARBA00022527"/>
    </source>
</evidence>
<dbReference type="PANTHER" id="PTHR11139">
    <property type="entry name" value="ATAXIA TELANGIECTASIA MUTATED ATM -RELATED"/>
    <property type="match status" value="1"/>
</dbReference>
<dbReference type="CDD" id="cd05172">
    <property type="entry name" value="PIKKc_DNA-PK"/>
    <property type="match status" value="1"/>
</dbReference>
<dbReference type="SMART" id="SM00146">
    <property type="entry name" value="PI3Kc"/>
    <property type="match status" value="1"/>
</dbReference>
<keyword evidence="7" id="KW-0227">DNA damage</keyword>
<dbReference type="InterPro" id="IPR016024">
    <property type="entry name" value="ARM-type_fold"/>
</dbReference>
<feature type="domain" description="FAT" evidence="13">
    <location>
        <begin position="2627"/>
        <end position="3234"/>
    </location>
</feature>
<name>A0A9P0DNI4_PHACE</name>
<dbReference type="SMART" id="SM01344">
    <property type="entry name" value="NUC194"/>
    <property type="match status" value="1"/>
</dbReference>
<dbReference type="InterPro" id="IPR037706">
    <property type="entry name" value="DNA-PK_dom"/>
</dbReference>
<dbReference type="OrthoDB" id="6611207at2759"/>
<keyword evidence="9" id="KW-0067">ATP-binding</keyword>
<evidence type="ECO:0000256" key="9">
    <source>
        <dbReference type="ARBA" id="ARBA00022840"/>
    </source>
</evidence>
<feature type="domain" description="FATC" evidence="14">
    <location>
        <begin position="3777"/>
        <end position="3809"/>
    </location>
</feature>
<protein>
    <recommendedName>
        <fullName evidence="3">non-specific serine/threonine protein kinase</fullName>
        <ecNumber evidence="3">2.7.11.1</ecNumber>
    </recommendedName>
</protein>
<keyword evidence="6" id="KW-0547">Nucleotide-binding</keyword>
<accession>A0A9P0DNI4</accession>
<keyword evidence="16" id="KW-1185">Reference proteome</keyword>
<dbReference type="PROSITE" id="PS51189">
    <property type="entry name" value="FAT"/>
    <property type="match status" value="1"/>
</dbReference>
<evidence type="ECO:0000256" key="3">
    <source>
        <dbReference type="ARBA" id="ARBA00012513"/>
    </source>
</evidence>
<evidence type="ECO:0000256" key="11">
    <source>
        <dbReference type="ARBA" id="ARBA00023242"/>
    </source>
</evidence>
<dbReference type="PROSITE" id="PS00915">
    <property type="entry name" value="PI3_4_KINASE_1"/>
    <property type="match status" value="1"/>
</dbReference>
<evidence type="ECO:0000259" key="12">
    <source>
        <dbReference type="PROSITE" id="PS50290"/>
    </source>
</evidence>
<dbReference type="GO" id="GO:0006303">
    <property type="term" value="P:double-strand break repair via nonhomologous end joining"/>
    <property type="evidence" value="ECO:0007669"/>
    <property type="project" value="InterPro"/>
</dbReference>
<evidence type="ECO:0000256" key="10">
    <source>
        <dbReference type="ARBA" id="ARBA00023204"/>
    </source>
</evidence>
<evidence type="ECO:0000313" key="15">
    <source>
        <dbReference type="EMBL" id="CAH1171231.1"/>
    </source>
</evidence>
<dbReference type="Pfam" id="PF19704">
    <property type="entry name" value="DNAPKcs_CC5"/>
    <property type="match status" value="2"/>
</dbReference>
<dbReference type="InterPro" id="IPR018936">
    <property type="entry name" value="PI3/4_kinase_CS"/>
</dbReference>
<dbReference type="GO" id="GO:0005524">
    <property type="term" value="F:ATP binding"/>
    <property type="evidence" value="ECO:0007669"/>
    <property type="project" value="UniProtKB-KW"/>
</dbReference>
<dbReference type="InterPro" id="IPR046803">
    <property type="entry name" value="DNAPKcs_CC1-2"/>
</dbReference>
<dbReference type="Pfam" id="PF20502">
    <property type="entry name" value="DNAPKcs_CC1-2"/>
    <property type="match status" value="1"/>
</dbReference>
<dbReference type="EMBL" id="OU896711">
    <property type="protein sequence ID" value="CAH1171231.1"/>
    <property type="molecule type" value="Genomic_DNA"/>
</dbReference>
<keyword evidence="11" id="KW-0539">Nucleus</keyword>
<comment type="similarity">
    <text evidence="2">Belongs to the PI3/PI4-kinase family.</text>
</comment>
<dbReference type="InterPro" id="IPR000403">
    <property type="entry name" value="PI3/4_kinase_cat_dom"/>
</dbReference>
<dbReference type="PANTHER" id="PTHR11139:SF68">
    <property type="entry name" value="DNA-DEPENDENT PROTEIN KINASE CATALYTIC SUBUNIT"/>
    <property type="match status" value="1"/>
</dbReference>
<dbReference type="EC" id="2.7.11.1" evidence="3"/>
<proteinExistence type="inferred from homology"/>
<dbReference type="PROSITE" id="PS00916">
    <property type="entry name" value="PI3_4_KINASE_2"/>
    <property type="match status" value="1"/>
</dbReference>
<dbReference type="InterPro" id="IPR012582">
    <property type="entry name" value="DNAPKcs_CC3"/>
</dbReference>
<feature type="domain" description="PI3K/PI4K catalytic" evidence="12">
    <location>
        <begin position="3409"/>
        <end position="3741"/>
    </location>
</feature>
<dbReference type="GO" id="GO:0005634">
    <property type="term" value="C:nucleus"/>
    <property type="evidence" value="ECO:0007669"/>
    <property type="project" value="UniProtKB-SubCell"/>
</dbReference>
<dbReference type="Proteomes" id="UP001153737">
    <property type="component" value="Chromosome 5"/>
</dbReference>
<evidence type="ECO:0000256" key="2">
    <source>
        <dbReference type="ARBA" id="ARBA00011031"/>
    </source>
</evidence>
<dbReference type="InterPro" id="IPR036940">
    <property type="entry name" value="PI3/4_kinase_cat_sf"/>
</dbReference>
<dbReference type="InterPro" id="IPR046804">
    <property type="entry name" value="DNA-PKcs_N"/>
</dbReference>
<dbReference type="SUPFAM" id="SSF56112">
    <property type="entry name" value="Protein kinase-like (PK-like)"/>
    <property type="match status" value="1"/>
</dbReference>
<dbReference type="InterPro" id="IPR045581">
    <property type="entry name" value="DNAPKcs_CC5"/>
</dbReference>
<dbReference type="InterPro" id="IPR014009">
    <property type="entry name" value="PIK_FAT"/>
</dbReference>
<dbReference type="Pfam" id="PF08163">
    <property type="entry name" value="DNAPKcs_CC3"/>
    <property type="match status" value="1"/>
</dbReference>
<evidence type="ECO:0000256" key="6">
    <source>
        <dbReference type="ARBA" id="ARBA00022741"/>
    </source>
</evidence>
<reference evidence="15" key="1">
    <citation type="submission" date="2022-01" db="EMBL/GenBank/DDBJ databases">
        <authorList>
            <person name="King R."/>
        </authorList>
    </citation>
    <scope>NUCLEOTIDE SEQUENCE</scope>
</reference>
<evidence type="ECO:0000256" key="5">
    <source>
        <dbReference type="ARBA" id="ARBA00022679"/>
    </source>
</evidence>
<evidence type="ECO:0000313" key="16">
    <source>
        <dbReference type="Proteomes" id="UP001153737"/>
    </source>
</evidence>
<dbReference type="Gene3D" id="3.30.1010.10">
    <property type="entry name" value="Phosphatidylinositol 3-kinase Catalytic Subunit, Chain A, domain 4"/>
    <property type="match status" value="1"/>
</dbReference>
<dbReference type="PROSITE" id="PS51190">
    <property type="entry name" value="FATC"/>
    <property type="match status" value="1"/>
</dbReference>
<dbReference type="Gene3D" id="1.10.1070.11">
    <property type="entry name" value="Phosphatidylinositol 3-/4-kinase, catalytic domain"/>
    <property type="match status" value="1"/>
</dbReference>
<evidence type="ECO:0000256" key="8">
    <source>
        <dbReference type="ARBA" id="ARBA00022777"/>
    </source>
</evidence>
<sequence length="3809" mass="438531">MEIDLKVVFQDLNFHLKDDQKGPLECIRLLDLLNRNLTEEQVDSSLIDVYLIYIFHTSDGLLQFIETSVKNKPFKKASAKAVEILFTTINNFPAKVPERDILSIYTLSIKIVNSDTDSSVKLKLFELLQLCVEKYDGCTEDRHAKSVYEALLKAILHALMQKHTDTVKGKEMAFLGWYAKKYPYYVTDPKKIKQILWMNFEKQIAQPKKISQYILGGFFDGFRYFLESFPLDVESNDGKKISATLYKALKTLVVTKERLKLGNRAALLFLANNIDLFKEKLLEEYEFWHNKLLVWLTFGVEDKKVGVTVLKAFFQAVAQVLDEKEGDAFGVVVKHFNNYCTNVLETKETSNSERHLAIFCLRQFSSPSHKHLTPDDVTALFLAIMRNFEETYILNYDSESEESEYLPDYVQTVANFMKFKKFSTSELFCLQRAVINMVKSFHRLPILHVGLVVDSFVMTLFYMKESRHFDVFLENVVYQGVVWTCSHQHTTNEAYAEETNQNIVTVRNYFPLWNGILKVSSNTKLHLEDRKYLLERIVKELVKTVLVLINKLNVSVRLKEENDVVTDLEQAYRVDQSDDYAIFLNVVDFYREMFDNIEPKVFRNCICRLIGHFVDKCLKYPLVSGFYKLLSYALRIAKKSELFSTDTVDVRNCQETLHAFLAILLNKMADFKDELSISCLQVLLNTPIVIVEGMLELCVVPFVNIFEMGRSYLPLARMGLDTLELWQEHMDPAVLDPVLMRIIPSLDSFLRSKSLRGFAQSTVETRKTRRAMKKRKVLVELEPELVRLQRRILCFVGKQNLRNLRAYIFSERAGARNLICGQESHLKVTLPYEDVQVDIYLDTFVPRIIDLALHCSDRKTRITACELLQAAVMVLLGKARPMNQSGLLELNNMLKTIAMPLLLLSSDVDQVVQQIFAPLFLQLVHWYTSPTQQRGAHSAILIDAMMDGITHPTNSSLRDFSGKCVKEFVTWTIKQSDEQTLARDPVNIKILLKNMRFFSTHPDGAKKLGAALIFNNIYREIREEEAMISIFWLEILHIFVQSLNAVSALEESNTVVQIRRSLKNVQRVFVEKPSIFRKADAKRRVPNELNEGLLKDVAVWLLKQTASRSRHCREASMELFINIAPLACERKTKLQTFVQENLGSSLTELYSNSLLEFDKLKERHCENIDTLLKWMRCLLCVIDGYNFVAKNNLGDIAFENSALFRQIQFFLEHLQTVEIAEALNMIARKTWTFTTIDKDHFGLLKTSCVLSIFNFFNTVLSNGVLLEKSASIWTKGFWLLLSNAVFKPRAFGLNDVLHPGYEEQLVVLINNVSRKLSPTNLTELNRILISVIVSHAETDIDLRKNVGLSQRSVLRGMIFLRGTHLNKFLQIENYSSGLIQKLLSSFHRKADGNVIFVSDLQDTTFSYINSLLEFALSNESEFGLLMEQLHSEFIVQSMEYTKEKSFGVYFLDTFGETVFPVILEHFDRFLTVSLAKDNLKTTIEYVVLVLNHWVKQKPVRVQGRDIASILDQHWKRFEAYFETDRDTMNTGLEYLKLLVQVDDLHSVQVQEWLVQCLLKSDGSNDLEIFHLLVLIATQENDNSLNFKPVLQTLTERITLEDPAKINKMLSYLPLVRSTTIFQFIVNVYLKTSPTTDISSLLTKFIANRDRHFQKSVMEIVYERSCDAETAFDSRYKMATKFIPPLFHGCDINIFENFFVRHIREILEVLREPDSETSIPYFVLTEILFLRVLIGSKERETCAITKAAGVPKLLRELLAPALKVFEMPVGESSLSRKHKCHAYNALASMVSNSLKLNDFYNKLFSREVNNQDVLWHGIVDTSATYEFPVDFDTIPMQRKVLVNIRDELKRSRRADGLSKSKSLKYIESQRLFASSLSEDVTNFDFTNSVLRENAEGKMQKGDEGVERTVLQLDGTEINEHECMGTVCGMIQHIFDTGINDLPRADEEDIELPKWMDGIRTTLLNEKTHNNVKIFLVKVIDNMMHIFTPYSKWFLEPLMLFVTNKCAGEGINYFVTDVIVILSKWASTLTILSEKEAETASDLLKFLIENLKRERIDIFKYNLDITKMIVEAWKNHLAVPTSTILGVLSSDDTSEIGVNVTSILLVNGLNCWEEGREMAFLELLLSKMKSAKKEVFRPAAETVGLMLHILNGDQFTLTVDVGLKRVNQEYEKYVLCLEGVSRHFPQIVNSYHVSRLISPLNQVPDAQKVVHLRIICKRVELSLDILEEINDFKIVDWDRLLESASLEIQIVALEIIKKCITVFVTYENFRDIGKTLSRNVANANALYRSCLYDVCIEVYNLKRDDSGAYREMLILGLMDTDADNNEKIMNFWSENTSIPSTVVLRFPFLLSEMYKTKIEGQFLGFVTFFLMALATRSEHYDSELFQHPLEDCDFEEYQLQTDWRLQHPSVVPMFAETLRTFDGSAPAEESSGFRLRQTQDTLEFAQTQSLHEQQLSKFTGLSSSLAVSFDDGIKNPNTMILSQKYRIPRRRFLKDKAKISISSAHHEVKKQVKKVQQRIDSAIEKEKKVTIYRSYRKGDFPDIQITLSSVLKPLQILALHDNEISKTLFTEIFKGLVDKAGDNRLFLDTITKAIRSIFTSSTQYHPNLIGALFDILLRHKDRIQFDAQTVAFVAQESGLVSVGTLLLEEYVCACDSLPSSSKMGVGQQDKEAVYWVKIAELYRELEEWDMVRTIFVEKMNCKEDVQRAIKFESESKFRDAQYLYKRLIETDLSQERKDFYYDSYFRCFASLGEWEELPKVINSVVEGENPWHQLWDNGWQQQKLLPWYIKSQVRNTLFTQEWNPDFLKDINDCLSDPDKNEYLRGHFSEEICAMWLCQKDVVTANVYLKSCMRSFLDEWQLLNPMFQSLRFHKLLQLQNVIETEDFLNIYDNLLDDPEVSLRKYAQRLQKSSTDVLPTVMLNETRLLYRTQFINLLLEKISGIEGVDFRDVAKELQLTKIRMDIDLINSAVGFGNYYMARKYFKKYLGKVNAKLQVAYGNIACLKARISESAQVEVKWSLEGIALLESVAASSQDQMILLSCSMKLFDVFSNLSSTLSSNPEIFEQCKPNLEDKLGRVISTTSDIQTYAWKQLKATIDKSQDDSMECDNYEDRSKFKEISEAYVKLAHFLRDRAEDDDEVQGDMILFVLRAMKMNNSEARQLFPCVLKQSEIGGKYKDMFVEETDKIPTWMFLGWIPQLLSSVDSSKISAVSKMIMRIAETYPQSIMYPYRLSRMNYDFSNASVKLLTNRLDDLLLKDEMINKFLQALSFVSVPVVSLRYYISKMMMTDNLAAAKTVQESVKKDFFSQKHGSNTESMHGNMYKQIEPFNREFSKTLGTSLAKMKENLKHFDGQLSAILSNKKTKYSQLLKEYCPWLANFSADKQNMELEIPGQYDGRKMPLTQHHVKISGFCPTVSVMKSLRKPIKVTMLGADTKEYPFLVKFGEDIRQDQRIEQLFGLMNDIFRSDATCSNNGLDILTYQVIPLTSSLGIIQWINDTEPLSEFMKKSLKSEKAKENFGSNTLGDKYSRWLCNGKDFIQIYGKSAVKYNRNKVVPFYNSLVNEIPLDILKTSFRMLSIDTENYIAMRANFIKTHATMCVGQWLLGIGDRHLNNSLVCLGSGKLLGIDFGHAFGTATQILPVPELLPFRLTPHLLNLMEPLKERGHLRHCMIASLRALRSRSAPLLATMRVFVEEPSLDWLEHARRFEGGGADEVEGRRWYPESKVGQCRRKLAGVGSAAILVEDLVAGTRVPEYTEAFVKLVLGEREHDLRARTADDNDFLSVEEQVDCLIDHATDPNLLGRMYAGWMPWI</sequence>
<keyword evidence="4" id="KW-0723">Serine/threonine-protein kinase</keyword>
<reference evidence="15" key="2">
    <citation type="submission" date="2022-10" db="EMBL/GenBank/DDBJ databases">
        <authorList>
            <consortium name="ENA_rothamsted_submissions"/>
            <consortium name="culmorum"/>
            <person name="King R."/>
        </authorList>
    </citation>
    <scope>NUCLEOTIDE SEQUENCE</scope>
</reference>
<evidence type="ECO:0000259" key="14">
    <source>
        <dbReference type="PROSITE" id="PS51190"/>
    </source>
</evidence>
<dbReference type="GO" id="GO:0004677">
    <property type="term" value="F:DNA-dependent protein kinase activity"/>
    <property type="evidence" value="ECO:0007669"/>
    <property type="project" value="InterPro"/>
</dbReference>
<evidence type="ECO:0000256" key="1">
    <source>
        <dbReference type="ARBA" id="ARBA00004123"/>
    </source>
</evidence>
<dbReference type="InterPro" id="IPR050517">
    <property type="entry name" value="DDR_Repair_Kinase"/>
</dbReference>
<dbReference type="Pfam" id="PF02260">
    <property type="entry name" value="FATC"/>
    <property type="match status" value="1"/>
</dbReference>
<keyword evidence="8" id="KW-0418">Kinase</keyword>
<dbReference type="SUPFAM" id="SSF48371">
    <property type="entry name" value="ARM repeat"/>
    <property type="match status" value="1"/>
</dbReference>
<keyword evidence="5" id="KW-0808">Transferase</keyword>
<dbReference type="InterPro" id="IPR003152">
    <property type="entry name" value="FATC_dom"/>
</dbReference>
<dbReference type="Pfam" id="PF00454">
    <property type="entry name" value="PI3_PI4_kinase"/>
    <property type="match status" value="1"/>
</dbReference>
<comment type="subcellular location">
    <subcellularLocation>
        <location evidence="1">Nucleus</location>
    </subcellularLocation>
</comment>
<evidence type="ECO:0000256" key="7">
    <source>
        <dbReference type="ARBA" id="ARBA00022763"/>
    </source>
</evidence>
<organism evidence="15 16">
    <name type="scientific">Phaedon cochleariae</name>
    <name type="common">Mustard beetle</name>
    <dbReference type="NCBI Taxonomy" id="80249"/>
    <lineage>
        <taxon>Eukaryota</taxon>
        <taxon>Metazoa</taxon>
        <taxon>Ecdysozoa</taxon>
        <taxon>Arthropoda</taxon>
        <taxon>Hexapoda</taxon>
        <taxon>Insecta</taxon>
        <taxon>Pterygota</taxon>
        <taxon>Neoptera</taxon>
        <taxon>Endopterygota</taxon>
        <taxon>Coleoptera</taxon>
        <taxon>Polyphaga</taxon>
        <taxon>Cucujiformia</taxon>
        <taxon>Chrysomeloidea</taxon>
        <taxon>Chrysomelidae</taxon>
        <taxon>Chrysomelinae</taxon>
        <taxon>Chrysomelini</taxon>
        <taxon>Phaedon</taxon>
    </lineage>
</organism>
<dbReference type="InterPro" id="IPR011009">
    <property type="entry name" value="Kinase-like_dom_sf"/>
</dbReference>
<keyword evidence="10" id="KW-0234">DNA repair</keyword>
<gene>
    <name evidence="15" type="ORF">PHAECO_LOCUS9649</name>
</gene>
<dbReference type="Pfam" id="PF20500">
    <property type="entry name" value="DNA-PKcs_N"/>
    <property type="match status" value="1"/>
</dbReference>
<dbReference type="SMART" id="SM01343">
    <property type="entry name" value="FATC"/>
    <property type="match status" value="1"/>
</dbReference>
<evidence type="ECO:0000259" key="13">
    <source>
        <dbReference type="PROSITE" id="PS51189"/>
    </source>
</evidence>
<dbReference type="GO" id="GO:0000723">
    <property type="term" value="P:telomere maintenance"/>
    <property type="evidence" value="ECO:0007669"/>
    <property type="project" value="TreeGrafter"/>
</dbReference>
<dbReference type="PROSITE" id="PS50290">
    <property type="entry name" value="PI3_4_KINASE_3"/>
    <property type="match status" value="1"/>
</dbReference>